<keyword evidence="2" id="KW-0106">Calcium</keyword>
<gene>
    <name evidence="3" type="ORF">PHET_00084</name>
</gene>
<keyword evidence="2" id="KW-0564">Palmitate</keyword>
<evidence type="ECO:0000256" key="2">
    <source>
        <dbReference type="RuleBase" id="RU363116"/>
    </source>
</evidence>
<evidence type="ECO:0000256" key="1">
    <source>
        <dbReference type="ARBA" id="ARBA00005350"/>
    </source>
</evidence>
<dbReference type="PANTHER" id="PTHR23248:SF9">
    <property type="entry name" value="PHOSPHOLIPID SCRAMBLASE"/>
    <property type="match status" value="1"/>
</dbReference>
<dbReference type="Pfam" id="PF03803">
    <property type="entry name" value="Scramblase"/>
    <property type="match status" value="1"/>
</dbReference>
<accession>A0A8J4TK55</accession>
<dbReference type="OrthoDB" id="191150at2759"/>
<proteinExistence type="inferred from homology"/>
<comment type="similarity">
    <text evidence="1 2">Belongs to the phospholipid scramblase family.</text>
</comment>
<dbReference type="GO" id="GO:0005886">
    <property type="term" value="C:plasma membrane"/>
    <property type="evidence" value="ECO:0007669"/>
    <property type="project" value="TreeGrafter"/>
</dbReference>
<protein>
    <recommendedName>
        <fullName evidence="2">Phospholipid scramblase</fullName>
    </recommendedName>
</protein>
<dbReference type="EMBL" id="LUCH01000017">
    <property type="protein sequence ID" value="KAF5406399.1"/>
    <property type="molecule type" value="Genomic_DNA"/>
</dbReference>
<sequence length="214" mass="24539">MDSFTLPTALGDLLDADRVIVQQHAISKDRKRYEILNRYEVMVNSPRNTWKHLLELEEQSSFRSRLFCFSARPFRMRAARNGQSVLMLNRPLRCPANIGCSCPHQLYVNLIDGTLIGSIVQKPSCSQNVFHLLDADNEPQLVIKGPWLAYHCCLDLAFKVYSIKGGRSIGRVIRQWREGKDMFHIAFPLDLHVLLKLLLLNAAVLIDFLYFGSH</sequence>
<comment type="function">
    <text evidence="2">May mediate accelerated ATP-independent bidirectional transbilayer migration of phospholipids upon binding calcium ions that results in a loss of phospholipid asymmetry in the plasma membrane.</text>
</comment>
<organism evidence="3 4">
    <name type="scientific">Paragonimus heterotremus</name>
    <dbReference type="NCBI Taxonomy" id="100268"/>
    <lineage>
        <taxon>Eukaryota</taxon>
        <taxon>Metazoa</taxon>
        <taxon>Spiralia</taxon>
        <taxon>Lophotrochozoa</taxon>
        <taxon>Platyhelminthes</taxon>
        <taxon>Trematoda</taxon>
        <taxon>Digenea</taxon>
        <taxon>Plagiorchiida</taxon>
        <taxon>Troglotremata</taxon>
        <taxon>Troglotrematidae</taxon>
        <taxon>Paragonimus</taxon>
    </lineage>
</organism>
<evidence type="ECO:0000313" key="3">
    <source>
        <dbReference type="EMBL" id="KAF5406399.1"/>
    </source>
</evidence>
<evidence type="ECO:0000313" key="4">
    <source>
        <dbReference type="Proteomes" id="UP000748531"/>
    </source>
</evidence>
<dbReference type="Proteomes" id="UP000748531">
    <property type="component" value="Unassembled WGS sequence"/>
</dbReference>
<dbReference type="AlphaFoldDB" id="A0A8J4TK55"/>
<dbReference type="PANTHER" id="PTHR23248">
    <property type="entry name" value="PHOSPHOLIPID SCRAMBLASE-RELATED"/>
    <property type="match status" value="1"/>
</dbReference>
<keyword evidence="4" id="KW-1185">Reference proteome</keyword>
<keyword evidence="2" id="KW-0449">Lipoprotein</keyword>
<comment type="cofactor">
    <cofactor evidence="2">
        <name>Ca(2+)</name>
        <dbReference type="ChEBI" id="CHEBI:29108"/>
    </cofactor>
</comment>
<dbReference type="GO" id="GO:0017128">
    <property type="term" value="F:phospholipid scramblase activity"/>
    <property type="evidence" value="ECO:0007669"/>
    <property type="project" value="InterPro"/>
</dbReference>
<reference evidence="3" key="1">
    <citation type="submission" date="2019-05" db="EMBL/GenBank/DDBJ databases">
        <title>Annotation for the trematode Paragonimus heterotremus.</title>
        <authorList>
            <person name="Choi Y.-J."/>
        </authorList>
    </citation>
    <scope>NUCLEOTIDE SEQUENCE</scope>
    <source>
        <strain evidence="3">LC</strain>
    </source>
</reference>
<dbReference type="InterPro" id="IPR005552">
    <property type="entry name" value="Scramblase"/>
</dbReference>
<name>A0A8J4TK55_9TREM</name>
<comment type="caution">
    <text evidence="3">The sequence shown here is derived from an EMBL/GenBank/DDBJ whole genome shotgun (WGS) entry which is preliminary data.</text>
</comment>